<evidence type="ECO:0000313" key="2">
    <source>
        <dbReference type="EMBL" id="VDD76985.1"/>
    </source>
</evidence>
<dbReference type="AlphaFoldDB" id="A0A0R3U811"/>
<sequence length="465" mass="53021">MTYTDNESRAMFQRFVTDENEGYKRFSGFMQKKGSKREAFEGVMEQERTEYESEHWDIIEENQASDPKPHVECGEMQMRTFLEHFANCIPSELVECICKRIQHGAHTDTNASVKDDETPADIAHSDPRPSGCEEGNEGQNQTIDSYSALDVPEVEVKQIEHEPKPYLKCYEMKMCKFLEHFANCIPPELVECICKRIQQGAHADANASVRDDETPADIAHSDPRPSGCEEGNEGQNQMIDSYSALDVPEVEVKQIEHEPEHHVECGEMQMRKFLEHFTNCIPPELVECICKRIQHGTHTDTNGCVKDDEAPADIAHSDPRPSSCEEGNEGQNQTIDSYSALDVPEVEVKQIEHEPKPYLKCYEMKMCKFLEHFANCIPPELVECICKRIQHDAQTDTNGCVKDDEEQCCEEPMKCECTSDDRGDQFGHHLDCVTMEKLIFLFLSSQHIYPEIVNGVQKSVCNCQH</sequence>
<name>A0A0R3U811_MESCO</name>
<feature type="region of interest" description="Disordered" evidence="1">
    <location>
        <begin position="309"/>
        <end position="331"/>
    </location>
</feature>
<evidence type="ECO:0000313" key="3">
    <source>
        <dbReference type="Proteomes" id="UP000267029"/>
    </source>
</evidence>
<feature type="region of interest" description="Disordered" evidence="1">
    <location>
        <begin position="109"/>
        <end position="140"/>
    </location>
</feature>
<keyword evidence="3" id="KW-1185">Reference proteome</keyword>
<feature type="compositionally biased region" description="Basic and acidic residues" evidence="1">
    <location>
        <begin position="209"/>
        <end position="223"/>
    </location>
</feature>
<gene>
    <name evidence="2" type="ORF">MCOS_LOCUS2988</name>
</gene>
<feature type="compositionally biased region" description="Basic and acidic residues" evidence="1">
    <location>
        <begin position="309"/>
        <end position="319"/>
    </location>
</feature>
<organism evidence="2 3">
    <name type="scientific">Mesocestoides corti</name>
    <name type="common">Flatworm</name>
    <dbReference type="NCBI Taxonomy" id="53468"/>
    <lineage>
        <taxon>Eukaryota</taxon>
        <taxon>Metazoa</taxon>
        <taxon>Spiralia</taxon>
        <taxon>Lophotrochozoa</taxon>
        <taxon>Platyhelminthes</taxon>
        <taxon>Cestoda</taxon>
        <taxon>Eucestoda</taxon>
        <taxon>Cyclophyllidea</taxon>
        <taxon>Mesocestoididae</taxon>
        <taxon>Mesocestoides</taxon>
    </lineage>
</organism>
<accession>A0A0R3U811</accession>
<reference evidence="2 3" key="1">
    <citation type="submission" date="2018-10" db="EMBL/GenBank/DDBJ databases">
        <authorList>
            <consortium name="Pathogen Informatics"/>
        </authorList>
    </citation>
    <scope>NUCLEOTIDE SEQUENCE [LARGE SCALE GENOMIC DNA]</scope>
</reference>
<protein>
    <submittedName>
        <fullName evidence="2">Uncharacterized protein</fullName>
    </submittedName>
</protein>
<feature type="compositionally biased region" description="Basic and acidic residues" evidence="1">
    <location>
        <begin position="113"/>
        <end position="127"/>
    </location>
</feature>
<proteinExistence type="predicted"/>
<dbReference type="EMBL" id="UXSR01000582">
    <property type="protein sequence ID" value="VDD76985.1"/>
    <property type="molecule type" value="Genomic_DNA"/>
</dbReference>
<feature type="region of interest" description="Disordered" evidence="1">
    <location>
        <begin position="204"/>
        <end position="235"/>
    </location>
</feature>
<dbReference type="Proteomes" id="UP000267029">
    <property type="component" value="Unassembled WGS sequence"/>
</dbReference>
<evidence type="ECO:0000256" key="1">
    <source>
        <dbReference type="SAM" id="MobiDB-lite"/>
    </source>
</evidence>